<dbReference type="Proteomes" id="UP000218785">
    <property type="component" value="Chromosome"/>
</dbReference>
<evidence type="ECO:0000313" key="2">
    <source>
        <dbReference type="Proteomes" id="UP000218785"/>
    </source>
</evidence>
<proteinExistence type="predicted"/>
<gene>
    <name evidence="1" type="ORF">NIES37_34440</name>
</gene>
<accession>A0A1Z4N1G3</accession>
<name>A0A1Z4N1G3_9CYAN</name>
<evidence type="ECO:0000313" key="1">
    <source>
        <dbReference type="EMBL" id="BAY99461.1"/>
    </source>
</evidence>
<dbReference type="EMBL" id="AP018248">
    <property type="protein sequence ID" value="BAY99461.1"/>
    <property type="molecule type" value="Genomic_DNA"/>
</dbReference>
<dbReference type="PROSITE" id="PS51257">
    <property type="entry name" value="PROKAR_LIPOPROTEIN"/>
    <property type="match status" value="1"/>
</dbReference>
<organism evidence="1 2">
    <name type="scientific">Tolypothrix tenuis PCC 7101</name>
    <dbReference type="NCBI Taxonomy" id="231146"/>
    <lineage>
        <taxon>Bacteria</taxon>
        <taxon>Bacillati</taxon>
        <taxon>Cyanobacteriota</taxon>
        <taxon>Cyanophyceae</taxon>
        <taxon>Nostocales</taxon>
        <taxon>Tolypothrichaceae</taxon>
        <taxon>Tolypothrix</taxon>
    </lineage>
</organism>
<dbReference type="KEGG" id="ttq:NIES37_34440"/>
<keyword evidence="2" id="KW-1185">Reference proteome</keyword>
<reference evidence="1 2" key="1">
    <citation type="submission" date="2017-06" db="EMBL/GenBank/DDBJ databases">
        <title>Genome sequencing of cyanobaciteial culture collection at National Institute for Environmental Studies (NIES).</title>
        <authorList>
            <person name="Hirose Y."/>
            <person name="Shimura Y."/>
            <person name="Fujisawa T."/>
            <person name="Nakamura Y."/>
            <person name="Kawachi M."/>
        </authorList>
    </citation>
    <scope>NUCLEOTIDE SEQUENCE [LARGE SCALE GENOMIC DNA]</scope>
    <source>
        <strain evidence="1 2">NIES-37</strain>
    </source>
</reference>
<protein>
    <recommendedName>
        <fullName evidence="3">Lipoprotein</fullName>
    </recommendedName>
</protein>
<sequence>MKDKISHKSSLSKILIIALTLSTTLSSCTPEKRTMLRLTAETFRNQAVDAIASVKKVYQLNELPLDAEISRDFVVEQLLSDRRINFGDPREVDKIIMGENQSNNQPSDLERELDALQSEYDTAIEIFNNLETIDYGSAKIVSQTAQPARCLTVKMLLLAKQIQQKPPKPNNPQRVLIGLKLQQLQRKYNNPNTYSQIGPEEIKRQVAEQIDAWLKVNASEQQILNESISRLLIAADTGRKLSKLIDEYPSLSFEAIATRITKIVGVANTITGRDYSSVLSRINSIEQSINEDKTLQYFLQEVSQKNLRSQPLKTQLCQN</sequence>
<dbReference type="AlphaFoldDB" id="A0A1Z4N1G3"/>
<evidence type="ECO:0008006" key="3">
    <source>
        <dbReference type="Google" id="ProtNLM"/>
    </source>
</evidence>